<keyword evidence="1" id="KW-0472">Membrane</keyword>
<keyword evidence="1" id="KW-1133">Transmembrane helix</keyword>
<proteinExistence type="predicted"/>
<keyword evidence="2" id="KW-1185">Reference proteome</keyword>
<reference evidence="3" key="1">
    <citation type="submission" date="2022-11" db="UniProtKB">
        <authorList>
            <consortium name="WormBaseParasite"/>
        </authorList>
    </citation>
    <scope>IDENTIFICATION</scope>
</reference>
<dbReference type="WBParaSite" id="nRc.2.0.1.t22616-RA">
    <property type="protein sequence ID" value="nRc.2.0.1.t22616-RA"/>
    <property type="gene ID" value="nRc.2.0.1.g22616"/>
</dbReference>
<accession>A0A915JAA8</accession>
<dbReference type="Proteomes" id="UP000887565">
    <property type="component" value="Unplaced"/>
</dbReference>
<keyword evidence="1" id="KW-0812">Transmembrane</keyword>
<evidence type="ECO:0000313" key="3">
    <source>
        <dbReference type="WBParaSite" id="nRc.2.0.1.t22616-RA"/>
    </source>
</evidence>
<feature type="transmembrane region" description="Helical" evidence="1">
    <location>
        <begin position="36"/>
        <end position="54"/>
    </location>
</feature>
<evidence type="ECO:0000256" key="1">
    <source>
        <dbReference type="SAM" id="Phobius"/>
    </source>
</evidence>
<sequence>MAPENADSHRGRRCSEQNHSDDLQYYLHKDNFLRRGKASLCAIVAAEVVLVIVVEKRRIYWVAVPNFADGNPLKVCSRDSRPVIGRCCGDGQNGD</sequence>
<organism evidence="2 3">
    <name type="scientific">Romanomermis culicivorax</name>
    <name type="common">Nematode worm</name>
    <dbReference type="NCBI Taxonomy" id="13658"/>
    <lineage>
        <taxon>Eukaryota</taxon>
        <taxon>Metazoa</taxon>
        <taxon>Ecdysozoa</taxon>
        <taxon>Nematoda</taxon>
        <taxon>Enoplea</taxon>
        <taxon>Dorylaimia</taxon>
        <taxon>Mermithida</taxon>
        <taxon>Mermithoidea</taxon>
        <taxon>Mermithidae</taxon>
        <taxon>Romanomermis</taxon>
    </lineage>
</organism>
<evidence type="ECO:0000313" key="2">
    <source>
        <dbReference type="Proteomes" id="UP000887565"/>
    </source>
</evidence>
<name>A0A915JAA8_ROMCU</name>
<dbReference type="AlphaFoldDB" id="A0A915JAA8"/>
<protein>
    <submittedName>
        <fullName evidence="3">Uncharacterized protein</fullName>
    </submittedName>
</protein>